<dbReference type="PROSITE" id="PS51257">
    <property type="entry name" value="PROKAR_LIPOPROTEIN"/>
    <property type="match status" value="1"/>
</dbReference>
<dbReference type="AlphaFoldDB" id="A0A3S0ZZZ1"/>
<keyword evidence="9" id="KW-1185">Reference proteome</keyword>
<comment type="subunit">
    <text evidence="7">PSII is composed of 1 copy each of membrane proteins PsbA, PsbB, PsbC, PsbD, PsbE, PsbF, PsbH, PsbI, PsbJ, PsbK, PsbL, PsbM, PsbT, PsbX, PsbY, PsbZ, Psb30/Ycf12, peripheral proteins PsbO, CyanoQ (PsbQ), PsbU, PsbV and a large number of cofactors. It forms dimeric complexes.</text>
</comment>
<evidence type="ECO:0000256" key="1">
    <source>
        <dbReference type="ARBA" id="ARBA00004170"/>
    </source>
</evidence>
<dbReference type="Pfam" id="PF06514">
    <property type="entry name" value="PsbU"/>
    <property type="match status" value="1"/>
</dbReference>
<keyword evidence="3 7" id="KW-0249">Electron transport</keyword>
<evidence type="ECO:0000256" key="4">
    <source>
        <dbReference type="ARBA" id="ARBA00023078"/>
    </source>
</evidence>
<dbReference type="STRING" id="211165.GCA_000317285_01022"/>
<evidence type="ECO:0000256" key="2">
    <source>
        <dbReference type="ARBA" id="ARBA00010827"/>
    </source>
</evidence>
<organism evidence="8 9">
    <name type="scientific">Chlorogloeopsis fritschii PCC 6912</name>
    <dbReference type="NCBI Taxonomy" id="211165"/>
    <lineage>
        <taxon>Bacteria</taxon>
        <taxon>Bacillati</taxon>
        <taxon>Cyanobacteriota</taxon>
        <taxon>Cyanophyceae</taxon>
        <taxon>Nostocales</taxon>
        <taxon>Chlorogloeopsidaceae</taxon>
        <taxon>Chlorogloeopsis</taxon>
    </lineage>
</organism>
<comment type="function">
    <text evidence="7">One of the extrinsic, lumenal subunits of photosystem II (PSII). PSII is a light-driven water plastoquinone oxidoreductase, using light energy to abstract electrons from H(2)O, generating a proton gradient subsequently used for ATP formation. The extrinsic proteins stabilize the structure of photosystem II oxygen-evolving complex (OEC), the ion environment of oxygen evolution and protect the OEC against heat-induced inactivation.</text>
</comment>
<dbReference type="InterPro" id="IPR010527">
    <property type="entry name" value="PSII_PsbU"/>
</dbReference>
<evidence type="ECO:0000256" key="7">
    <source>
        <dbReference type="HAMAP-Rule" id="MF_00589"/>
    </source>
</evidence>
<dbReference type="GO" id="GO:0009654">
    <property type="term" value="C:photosystem II oxygen evolving complex"/>
    <property type="evidence" value="ECO:0007669"/>
    <property type="project" value="InterPro"/>
</dbReference>
<keyword evidence="5 7" id="KW-0472">Membrane</keyword>
<evidence type="ECO:0000313" key="9">
    <source>
        <dbReference type="Proteomes" id="UP000268857"/>
    </source>
</evidence>
<gene>
    <name evidence="7 8" type="primary">psbU</name>
    <name evidence="8" type="ORF">PCC6912_17630</name>
</gene>
<dbReference type="Proteomes" id="UP000268857">
    <property type="component" value="Unassembled WGS sequence"/>
</dbReference>
<dbReference type="EMBL" id="RSCJ01000005">
    <property type="protein sequence ID" value="RUR84169.1"/>
    <property type="molecule type" value="Genomic_DNA"/>
</dbReference>
<evidence type="ECO:0000313" key="8">
    <source>
        <dbReference type="EMBL" id="RUR84169.1"/>
    </source>
</evidence>
<proteinExistence type="inferred from homology"/>
<sequence length="147" mass="16405">MRGLVRLLTVFSLLFLGCLAWLGTPQIAQAANLNNFALPSISVLAVEGTRNLRNPADAKLADVYGEKIDLNNTNVRAFQKYPGLYPTLAGKIIQNAPYDNVEDVLKIQGLSERQKQILEANLDKFTVNPVETVYTEGFDRYNNGIYR</sequence>
<dbReference type="GO" id="GO:0042549">
    <property type="term" value="P:photosystem II stabilization"/>
    <property type="evidence" value="ECO:0007669"/>
    <property type="project" value="InterPro"/>
</dbReference>
<accession>A0A3S0ZZZ1</accession>
<protein>
    <recommendedName>
        <fullName evidence="7">Photosystem II extrinsic protein U</fullName>
        <shortName evidence="7">PSII-U</shortName>
        <shortName evidence="7">PsbU</shortName>
    </recommendedName>
    <alternativeName>
        <fullName evidence="7">Photosystem II 12 kDa extrinsic protein</fullName>
        <shortName evidence="7">PS II complex 12 kDa extrinsic protein</shortName>
    </alternativeName>
</protein>
<dbReference type="RefSeq" id="WP_016873581.1">
    <property type="nucleotide sequence ID" value="NZ_AJLN01000046.1"/>
</dbReference>
<keyword evidence="7" id="KW-0813">Transport</keyword>
<dbReference type="NCBIfam" id="NF002708">
    <property type="entry name" value="PRK02515.1"/>
    <property type="match status" value="1"/>
</dbReference>
<name>A0A3S0ZZZ1_CHLFR</name>
<keyword evidence="6 7" id="KW-0604">Photosystem II</keyword>
<dbReference type="GO" id="GO:0019898">
    <property type="term" value="C:extrinsic component of membrane"/>
    <property type="evidence" value="ECO:0007669"/>
    <property type="project" value="InterPro"/>
</dbReference>
<reference evidence="8 9" key="1">
    <citation type="journal article" date="2019" name="Genome Biol. Evol.">
        <title>Day and night: Metabolic profiles and evolutionary relationships of six axenic non-marine cyanobacteria.</title>
        <authorList>
            <person name="Will S.E."/>
            <person name="Henke P."/>
            <person name="Boedeker C."/>
            <person name="Huang S."/>
            <person name="Brinkmann H."/>
            <person name="Rohde M."/>
            <person name="Jarek M."/>
            <person name="Friedl T."/>
            <person name="Seufert S."/>
            <person name="Schumacher M."/>
            <person name="Overmann J."/>
            <person name="Neumann-Schaal M."/>
            <person name="Petersen J."/>
        </authorList>
    </citation>
    <scope>NUCLEOTIDE SEQUENCE [LARGE SCALE GENOMIC DNA]</scope>
    <source>
        <strain evidence="8 9">PCC 6912</strain>
    </source>
</reference>
<comment type="similarity">
    <text evidence="2 7">Belongs to the PsbU family.</text>
</comment>
<dbReference type="SUPFAM" id="SSF81585">
    <property type="entry name" value="PsbU/PolX domain-like"/>
    <property type="match status" value="1"/>
</dbReference>
<dbReference type="OrthoDB" id="463369at2"/>
<dbReference type="HAMAP" id="MF_00589">
    <property type="entry name" value="PSII_PsbU"/>
    <property type="match status" value="1"/>
</dbReference>
<dbReference type="GO" id="GO:0031676">
    <property type="term" value="C:plasma membrane-derived thylakoid membrane"/>
    <property type="evidence" value="ECO:0007669"/>
    <property type="project" value="UniProtKB-SubCell"/>
</dbReference>
<evidence type="ECO:0000256" key="3">
    <source>
        <dbReference type="ARBA" id="ARBA00022982"/>
    </source>
</evidence>
<comment type="subcellular location">
    <subcellularLocation>
        <location evidence="7">Cellular thylakoid membrane</location>
        <topology evidence="7">Peripheral membrane protein</topology>
        <orientation evidence="7">Lumenal side</orientation>
    </subcellularLocation>
    <subcellularLocation>
        <location evidence="1">Membrane</location>
        <topology evidence="1">Peripheral membrane protein</topology>
    </subcellularLocation>
</comment>
<evidence type="ECO:0000256" key="6">
    <source>
        <dbReference type="ARBA" id="ARBA00023276"/>
    </source>
</evidence>
<comment type="caution">
    <text evidence="8">The sequence shown here is derived from an EMBL/GenBank/DDBJ whole genome shotgun (WGS) entry which is preliminary data.</text>
</comment>
<evidence type="ECO:0000256" key="5">
    <source>
        <dbReference type="ARBA" id="ARBA00023136"/>
    </source>
</evidence>
<dbReference type="Gene3D" id="1.10.150.320">
    <property type="entry name" value="Photosystem II 12 kDa extrinsic protein"/>
    <property type="match status" value="1"/>
</dbReference>
<dbReference type="GO" id="GO:0015979">
    <property type="term" value="P:photosynthesis"/>
    <property type="evidence" value="ECO:0007669"/>
    <property type="project" value="UniProtKB-UniRule"/>
</dbReference>
<keyword evidence="4 7" id="KW-0793">Thylakoid</keyword>
<keyword evidence="7" id="KW-0602">Photosynthesis</keyword>